<dbReference type="InterPro" id="IPR014762">
    <property type="entry name" value="DNA_mismatch_repair_CS"/>
</dbReference>
<dbReference type="GO" id="GO:0030983">
    <property type="term" value="F:mismatched DNA binding"/>
    <property type="evidence" value="ECO:0007669"/>
    <property type="project" value="InterPro"/>
</dbReference>
<dbReference type="GO" id="GO:0005524">
    <property type="term" value="F:ATP binding"/>
    <property type="evidence" value="ECO:0007669"/>
    <property type="project" value="InterPro"/>
</dbReference>
<dbReference type="InterPro" id="IPR014790">
    <property type="entry name" value="MutL_C"/>
</dbReference>
<dbReference type="GO" id="GO:0140664">
    <property type="term" value="F:ATP-dependent DNA damage sensor activity"/>
    <property type="evidence" value="ECO:0007669"/>
    <property type="project" value="InterPro"/>
</dbReference>
<evidence type="ECO:0000259" key="6">
    <source>
        <dbReference type="SMART" id="SM01340"/>
    </source>
</evidence>
<dbReference type="InterPro" id="IPR014721">
    <property type="entry name" value="Ribsml_uS5_D2-typ_fold_subgr"/>
</dbReference>
<accession>A0A938B4J6</accession>
<keyword evidence="7" id="KW-0378">Hydrolase</keyword>
<evidence type="ECO:0000256" key="4">
    <source>
        <dbReference type="ARBA" id="ARBA00023204"/>
    </source>
</evidence>
<dbReference type="InterPro" id="IPR013507">
    <property type="entry name" value="DNA_mismatch_S5_2-like"/>
</dbReference>
<sequence>MTGRIQRLDTATASRIAAGEVIERPTSVVKELIDNALDAGSTRIDIELLNGGRRLIQVTDNGSGIHADDVALALQRFTTSKIRHLDDLSLLTTLGFRGEALPSIAAVADVEISTRTAEQSAGVLVQSVTGVVQPAQALGCPVGTRVRVQRLFQHIPVRLRALTSVAREVQLLQELVGHYALAHPQVTFQVQHDGRRLLLAPASTDTRQRLAVVFGQELARQMLPVFWESLDIHMQGAVSPGTLNRATRQRQYCWVNGRPVRSPLVSAALEKADGALLPPGRHPIVALGITLGPDSLDVNIHPRKTEIKFLQERAIYAGVQEAVERAVQHLAPASLPWEEAVGAIAWPAASLSGLHVSEPAASYTSHPPDATSWRALGQIGNTFLVASGVQGLLVLDQHAAHESLLYAQLLTPGQESVELDDVFPVTLTAVQYQAVLRLQPGLAALGFHLEPFGKETILVRAVPAILHPRLR</sequence>
<dbReference type="InterPro" id="IPR037198">
    <property type="entry name" value="MutL_C_sf"/>
</dbReference>
<dbReference type="CDD" id="cd00782">
    <property type="entry name" value="MutL_Trans"/>
    <property type="match status" value="1"/>
</dbReference>
<keyword evidence="3" id="KW-0227">DNA damage</keyword>
<dbReference type="InterPro" id="IPR038973">
    <property type="entry name" value="MutL/Mlh/Pms-like"/>
</dbReference>
<dbReference type="Gene3D" id="3.30.1540.20">
    <property type="entry name" value="MutL, C-terminal domain, dimerisation subdomain"/>
    <property type="match status" value="1"/>
</dbReference>
<feature type="domain" description="MutL C-terminal dimerisation" evidence="5">
    <location>
        <begin position="375"/>
        <end position="470"/>
    </location>
</feature>
<dbReference type="Gene3D" id="3.30.565.10">
    <property type="entry name" value="Histidine kinase-like ATPase, C-terminal domain"/>
    <property type="match status" value="1"/>
</dbReference>
<dbReference type="Gene3D" id="3.30.1370.100">
    <property type="entry name" value="MutL, C-terminal domain, regulatory subdomain"/>
    <property type="match status" value="1"/>
</dbReference>
<dbReference type="InterPro" id="IPR002099">
    <property type="entry name" value="MutL/Mlh/PMS"/>
</dbReference>
<dbReference type="GO" id="GO:0016887">
    <property type="term" value="F:ATP hydrolysis activity"/>
    <property type="evidence" value="ECO:0007669"/>
    <property type="project" value="InterPro"/>
</dbReference>
<dbReference type="GO" id="GO:0004519">
    <property type="term" value="F:endonuclease activity"/>
    <property type="evidence" value="ECO:0007669"/>
    <property type="project" value="UniProtKB-KW"/>
</dbReference>
<dbReference type="InterPro" id="IPR042121">
    <property type="entry name" value="MutL_C_regsub"/>
</dbReference>
<dbReference type="AlphaFoldDB" id="A0A938B4J6"/>
<dbReference type="InterPro" id="IPR036890">
    <property type="entry name" value="HATPase_C_sf"/>
</dbReference>
<reference evidence="7" key="1">
    <citation type="submission" date="2019-03" db="EMBL/GenBank/DDBJ databases">
        <title>Lake Tanganyika Metagenome-Assembled Genomes (MAGs).</title>
        <authorList>
            <person name="Tran P."/>
        </authorList>
    </citation>
    <scope>NUCLEOTIDE SEQUENCE</scope>
    <source>
        <strain evidence="7">K_DeepCast_65m_m2_066</strain>
    </source>
</reference>
<dbReference type="SUPFAM" id="SSF55874">
    <property type="entry name" value="ATPase domain of HSP90 chaperone/DNA topoisomerase II/histidine kinase"/>
    <property type="match status" value="1"/>
</dbReference>
<dbReference type="Gene3D" id="3.30.230.10">
    <property type="match status" value="1"/>
</dbReference>
<dbReference type="GO" id="GO:0006298">
    <property type="term" value="P:mismatch repair"/>
    <property type="evidence" value="ECO:0007669"/>
    <property type="project" value="InterPro"/>
</dbReference>
<dbReference type="GO" id="GO:0032300">
    <property type="term" value="C:mismatch repair complex"/>
    <property type="evidence" value="ECO:0007669"/>
    <property type="project" value="InterPro"/>
</dbReference>
<comment type="similarity">
    <text evidence="1">Belongs to the DNA mismatch repair MutL/HexB family.</text>
</comment>
<dbReference type="Proteomes" id="UP000712673">
    <property type="component" value="Unassembled WGS sequence"/>
</dbReference>
<evidence type="ECO:0000313" key="8">
    <source>
        <dbReference type="Proteomes" id="UP000712673"/>
    </source>
</evidence>
<evidence type="ECO:0000313" key="7">
    <source>
        <dbReference type="EMBL" id="MBM3224803.1"/>
    </source>
</evidence>
<dbReference type="FunFam" id="3.30.565.10:FF:000003">
    <property type="entry name" value="DNA mismatch repair endonuclease MutL"/>
    <property type="match status" value="1"/>
</dbReference>
<dbReference type="SUPFAM" id="SSF118116">
    <property type="entry name" value="DNA mismatch repair protein MutL"/>
    <property type="match status" value="1"/>
</dbReference>
<keyword evidence="4" id="KW-0234">DNA repair</keyword>
<dbReference type="CDD" id="cd16926">
    <property type="entry name" value="HATPase_MutL-MLH-PMS-like"/>
    <property type="match status" value="1"/>
</dbReference>
<name>A0A938B4J6_UNCTE</name>
<dbReference type="SUPFAM" id="SSF54211">
    <property type="entry name" value="Ribosomal protein S5 domain 2-like"/>
    <property type="match status" value="1"/>
</dbReference>
<dbReference type="SMART" id="SM00853">
    <property type="entry name" value="MutL_C"/>
    <property type="match status" value="1"/>
</dbReference>
<keyword evidence="7" id="KW-0540">Nuclease</keyword>
<dbReference type="Pfam" id="PF01119">
    <property type="entry name" value="DNA_mis_repair"/>
    <property type="match status" value="1"/>
</dbReference>
<organism evidence="7 8">
    <name type="scientific">Tectimicrobiota bacterium</name>
    <dbReference type="NCBI Taxonomy" id="2528274"/>
    <lineage>
        <taxon>Bacteria</taxon>
        <taxon>Pseudomonadati</taxon>
        <taxon>Nitrospinota/Tectimicrobiota group</taxon>
        <taxon>Candidatus Tectimicrobiota</taxon>
    </lineage>
</organism>
<dbReference type="PANTHER" id="PTHR10073">
    <property type="entry name" value="DNA MISMATCH REPAIR PROTEIN MLH, PMS, MUTL"/>
    <property type="match status" value="1"/>
</dbReference>
<feature type="non-terminal residue" evidence="7">
    <location>
        <position position="471"/>
    </location>
</feature>
<evidence type="ECO:0000256" key="3">
    <source>
        <dbReference type="ARBA" id="ARBA00022763"/>
    </source>
</evidence>
<gene>
    <name evidence="7" type="primary">mutL</name>
    <name evidence="7" type="ORF">FJZ47_13495</name>
</gene>
<keyword evidence="7" id="KW-0255">Endonuclease</keyword>
<evidence type="ECO:0000259" key="5">
    <source>
        <dbReference type="SMART" id="SM00853"/>
    </source>
</evidence>
<dbReference type="NCBIfam" id="TIGR00585">
    <property type="entry name" value="mutl"/>
    <property type="match status" value="1"/>
</dbReference>
<dbReference type="EMBL" id="VGLS01000408">
    <property type="protein sequence ID" value="MBM3224803.1"/>
    <property type="molecule type" value="Genomic_DNA"/>
</dbReference>
<dbReference type="Pfam" id="PF13589">
    <property type="entry name" value="HATPase_c_3"/>
    <property type="match status" value="1"/>
</dbReference>
<comment type="caution">
    <text evidence="7">The sequence shown here is derived from an EMBL/GenBank/DDBJ whole genome shotgun (WGS) entry which is preliminary data.</text>
</comment>
<proteinExistence type="inferred from homology"/>
<evidence type="ECO:0000256" key="1">
    <source>
        <dbReference type="ARBA" id="ARBA00006082"/>
    </source>
</evidence>
<dbReference type="PROSITE" id="PS00058">
    <property type="entry name" value="DNA_MISMATCH_REPAIR_1"/>
    <property type="match status" value="1"/>
</dbReference>
<evidence type="ECO:0000256" key="2">
    <source>
        <dbReference type="ARBA" id="ARBA00021975"/>
    </source>
</evidence>
<feature type="domain" description="DNA mismatch repair protein S5" evidence="6">
    <location>
        <begin position="210"/>
        <end position="328"/>
    </location>
</feature>
<dbReference type="PANTHER" id="PTHR10073:SF12">
    <property type="entry name" value="DNA MISMATCH REPAIR PROTEIN MLH1"/>
    <property type="match status" value="1"/>
</dbReference>
<protein>
    <recommendedName>
        <fullName evidence="2">DNA mismatch repair protein MutL</fullName>
    </recommendedName>
</protein>
<dbReference type="Pfam" id="PF08676">
    <property type="entry name" value="MutL_C"/>
    <property type="match status" value="1"/>
</dbReference>
<dbReference type="InterPro" id="IPR042120">
    <property type="entry name" value="MutL_C_dimsub"/>
</dbReference>
<dbReference type="InterPro" id="IPR020568">
    <property type="entry name" value="Ribosomal_Su5_D2-typ_SF"/>
</dbReference>
<dbReference type="SMART" id="SM01340">
    <property type="entry name" value="DNA_mis_repair"/>
    <property type="match status" value="1"/>
</dbReference>